<evidence type="ECO:0000313" key="4">
    <source>
        <dbReference type="Proteomes" id="UP001470230"/>
    </source>
</evidence>
<evidence type="ECO:0000256" key="1">
    <source>
        <dbReference type="SAM" id="Phobius"/>
    </source>
</evidence>
<reference evidence="3 4" key="1">
    <citation type="submission" date="2024-04" db="EMBL/GenBank/DDBJ databases">
        <title>Tritrichomonas musculus Genome.</title>
        <authorList>
            <person name="Alves-Ferreira E."/>
            <person name="Grigg M."/>
            <person name="Lorenzi H."/>
            <person name="Galac M."/>
        </authorList>
    </citation>
    <scope>NUCLEOTIDE SEQUENCE [LARGE SCALE GENOMIC DNA]</scope>
    <source>
        <strain evidence="3 4">EAF2021</strain>
    </source>
</reference>
<dbReference type="EMBL" id="JAPFFF010000048">
    <property type="protein sequence ID" value="KAK8840069.1"/>
    <property type="molecule type" value="Genomic_DNA"/>
</dbReference>
<feature type="signal peptide" evidence="2">
    <location>
        <begin position="1"/>
        <end position="20"/>
    </location>
</feature>
<comment type="caution">
    <text evidence="3">The sequence shown here is derived from an EMBL/GenBank/DDBJ whole genome shotgun (WGS) entry which is preliminary data.</text>
</comment>
<accession>A0ABR2H1J1</accession>
<dbReference type="Proteomes" id="UP001470230">
    <property type="component" value="Unassembled WGS sequence"/>
</dbReference>
<evidence type="ECO:0000313" key="3">
    <source>
        <dbReference type="EMBL" id="KAK8840069.1"/>
    </source>
</evidence>
<gene>
    <name evidence="3" type="ORF">M9Y10_031004</name>
</gene>
<organism evidence="3 4">
    <name type="scientific">Tritrichomonas musculus</name>
    <dbReference type="NCBI Taxonomy" id="1915356"/>
    <lineage>
        <taxon>Eukaryota</taxon>
        <taxon>Metamonada</taxon>
        <taxon>Parabasalia</taxon>
        <taxon>Tritrichomonadida</taxon>
        <taxon>Tritrichomonadidae</taxon>
        <taxon>Tritrichomonas</taxon>
    </lineage>
</organism>
<feature type="chain" id="PRO_5047443032" description="Right handed beta helix domain-containing protein" evidence="2">
    <location>
        <begin position="21"/>
        <end position="857"/>
    </location>
</feature>
<keyword evidence="1" id="KW-0472">Membrane</keyword>
<name>A0ABR2H1J1_9EUKA</name>
<feature type="transmembrane region" description="Helical" evidence="1">
    <location>
        <begin position="815"/>
        <end position="834"/>
    </location>
</feature>
<keyword evidence="2" id="KW-0732">Signal</keyword>
<proteinExistence type="predicted"/>
<keyword evidence="1" id="KW-1133">Transmembrane helix</keyword>
<keyword evidence="1" id="KW-0812">Transmembrane</keyword>
<keyword evidence="4" id="KW-1185">Reference proteome</keyword>
<sequence length="857" mass="97321">MIAFYLLLSLKLHTLRLTETLNGNKKRLMQNKTPNLDISKKENEFTISFDCFVYQGSITIYLKCTNDQATIKENLWFEVIFEEGKVKDVNYDSRSFFGTSTLSKFVTKIEYHPENDTLTFDSGSMYILPMETPVQCLLQCYNPPTPLPTEIKTDPEISDITNDGYDFTIHFDCVVYQGSLTVSLKCTNNKATIKENLWFKVIFEKGTIKTIEYDSRQFLGTSKIQDFITEVQYHTEDDTLTFNTGSMYLLLMENPTENQLQCYFPPATPMPTEVVVSPDLSDITKDGYYYTIQLNCLAYEGYVKVLIKCTNAQAIIKENLWFKVVFEKGIIKTIEYDSRQFLNSFTINSFVKNVEYHTEDDTLTFNLESKYLNLMDNPTENGIKCYIPPTATPQPTEIVINPDVSDITKAGYDHTIHLNCRAYEGYIIVYIKCTNAQAIIKENLWFKVVFEQGIIKTIEYDSRPFLSTSTMINFITKVQYHSENDTLSFNIGSKYLILMDNPIVNEIQCFIPPLELVFGDTNYTENQDRTRVEKVLDPEHDLLRSVTVNVAVSQFEGIKNDDGGAIHLKNCGITCDKTIFSQCESEKGGGGGIYIHNSVNIINSVNLNELSFDTCKADYGGAIYIYSSDESSIVSISKCSFTKNEAKLNDSENDLFGGCAIFLTVINGYVKKCRFKNNFGIGGSLKISNNFSFSSSFLDDSMNSLIISDCAFEINEKSMNSVFYLGGNNAPRIELNNCVFSGKLLDDANHIDGKSISKNAPKLIVNSCTFDSDYKEKLKFIQNKDFISIKIKNQIFEINHVQKEKMMKKNSSLKIIFASFCSLCIVITLLIVIIKKNLNSVKEESDEDEFTENSVTV</sequence>
<protein>
    <recommendedName>
        <fullName evidence="5">Right handed beta helix domain-containing protein</fullName>
    </recommendedName>
</protein>
<evidence type="ECO:0008006" key="5">
    <source>
        <dbReference type="Google" id="ProtNLM"/>
    </source>
</evidence>
<evidence type="ECO:0000256" key="2">
    <source>
        <dbReference type="SAM" id="SignalP"/>
    </source>
</evidence>